<keyword evidence="5 10" id="KW-0999">Mitochondrion inner membrane</keyword>
<dbReference type="PaxDb" id="3055-EDO98886"/>
<comment type="subcellular location">
    <subcellularLocation>
        <location evidence="1 10">Mitochondrion inner membrane</location>
    </subcellularLocation>
</comment>
<comment type="catalytic activity">
    <reaction evidence="10">
        <text>holo-[cytochrome c] = apo-[cytochrome c] + heme b</text>
        <dbReference type="Rhea" id="RHEA:22648"/>
        <dbReference type="Rhea" id="RHEA-COMP:10725"/>
        <dbReference type="Rhea" id="RHEA-COMP:10726"/>
        <dbReference type="ChEBI" id="CHEBI:29950"/>
        <dbReference type="ChEBI" id="CHEBI:60344"/>
        <dbReference type="ChEBI" id="CHEBI:83739"/>
        <dbReference type="EC" id="4.4.1.17"/>
    </reaction>
</comment>
<name>A0A2K3CU79_CHLRE</name>
<dbReference type="GO" id="GO:0005739">
    <property type="term" value="C:mitochondrion"/>
    <property type="evidence" value="ECO:0000318"/>
    <property type="project" value="GO_Central"/>
</dbReference>
<evidence type="ECO:0000256" key="6">
    <source>
        <dbReference type="ARBA" id="ARBA00023004"/>
    </source>
</evidence>
<dbReference type="EMBL" id="CM008977">
    <property type="protein sequence ID" value="PNW71830.1"/>
    <property type="molecule type" value="Genomic_DNA"/>
</dbReference>
<keyword evidence="3 10" id="KW-0349">Heme</keyword>
<dbReference type="STRING" id="3055.A0A2K3CU79"/>
<keyword evidence="9 10" id="KW-0456">Lyase</keyword>
<dbReference type="PROSITE" id="PS00822">
    <property type="entry name" value="CYTO_HEME_LYASE_2"/>
    <property type="match status" value="1"/>
</dbReference>
<dbReference type="GeneID" id="5724796"/>
<feature type="compositionally biased region" description="Low complexity" evidence="11">
    <location>
        <begin position="38"/>
        <end position="71"/>
    </location>
</feature>
<dbReference type="Pfam" id="PF01265">
    <property type="entry name" value="Cyto_heme_lyase"/>
    <property type="match status" value="1"/>
</dbReference>
<gene>
    <name evidence="12" type="ORF">CHLRE_16g690050v5</name>
</gene>
<dbReference type="GO" id="GO:0004408">
    <property type="term" value="F:holocytochrome-c synthase activity"/>
    <property type="evidence" value="ECO:0000318"/>
    <property type="project" value="GO_Central"/>
</dbReference>
<evidence type="ECO:0000313" key="13">
    <source>
        <dbReference type="Proteomes" id="UP000006906"/>
    </source>
</evidence>
<evidence type="ECO:0000256" key="1">
    <source>
        <dbReference type="ARBA" id="ARBA00004273"/>
    </source>
</evidence>
<dbReference type="PANTHER" id="PTHR12743:SF0">
    <property type="entry name" value="HOLOCYTOCHROME C-TYPE SYNTHASE"/>
    <property type="match status" value="1"/>
</dbReference>
<evidence type="ECO:0000256" key="10">
    <source>
        <dbReference type="RuleBase" id="RU363130"/>
    </source>
</evidence>
<accession>A0A2K3CU79</accession>
<feature type="compositionally biased region" description="Low complexity" evidence="11">
    <location>
        <begin position="81"/>
        <end position="105"/>
    </location>
</feature>
<feature type="region of interest" description="Disordered" evidence="11">
    <location>
        <begin position="120"/>
        <end position="141"/>
    </location>
</feature>
<keyword evidence="4 10" id="KW-0479">Metal-binding</keyword>
<keyword evidence="8 10" id="KW-0472">Membrane</keyword>
<evidence type="ECO:0000256" key="4">
    <source>
        <dbReference type="ARBA" id="ARBA00022723"/>
    </source>
</evidence>
<feature type="region of interest" description="Disordered" evidence="11">
    <location>
        <begin position="32"/>
        <end position="105"/>
    </location>
</feature>
<evidence type="ECO:0000256" key="7">
    <source>
        <dbReference type="ARBA" id="ARBA00023128"/>
    </source>
</evidence>
<dbReference type="Proteomes" id="UP000006906">
    <property type="component" value="Chromosome 16"/>
</dbReference>
<dbReference type="KEGG" id="cre:CHLRE_16g690050v5"/>
<sequence length="319" mass="33651">MVEGSSAGGSAERSSRLFAKYASIISAGPAASEGVECGASGATGSASTSSSAAPTRPQPTPSSCSYAAAASAPPPGPLPPTSGSCPVAAPSPVSTPSTGSSSSTRTSCSAAAAVADGGTLNPLNNMPNSLAATPAPVPGLRGERVVSSIPMAPPDKLPPHQAPGQQNWVYPSEQMFYNAMKRKGWDPQAEDMRSVVGIHNTVNEQAWHQVLAWERLHCDECATPRLKRFQGRPSDLSPKARLLNFVGFGLPFDRHDWVVDRCGKEVRYIIDFYNGAPQPGQSAAAAFFLDVRPALDSVEAAWDRLRMQFSWVASGRWRE</sequence>
<dbReference type="ExpressionAtlas" id="A0A2K3CU79">
    <property type="expression patterns" value="baseline and differential"/>
</dbReference>
<dbReference type="InterPro" id="IPR000511">
    <property type="entry name" value="Holocyt_c/c1_synthase"/>
</dbReference>
<dbReference type="InParanoid" id="A0A2K3CU79"/>
<dbReference type="EC" id="4.4.1.17" evidence="10"/>
<evidence type="ECO:0000256" key="2">
    <source>
        <dbReference type="ARBA" id="ARBA00007255"/>
    </source>
</evidence>
<comment type="similarity">
    <text evidence="2 10">Belongs to the cytochrome c-type heme lyase family.</text>
</comment>
<organism evidence="12 13">
    <name type="scientific">Chlamydomonas reinhardtii</name>
    <name type="common">Chlamydomonas smithii</name>
    <dbReference type="NCBI Taxonomy" id="3055"/>
    <lineage>
        <taxon>Eukaryota</taxon>
        <taxon>Viridiplantae</taxon>
        <taxon>Chlorophyta</taxon>
        <taxon>core chlorophytes</taxon>
        <taxon>Chlorophyceae</taxon>
        <taxon>CS clade</taxon>
        <taxon>Chlamydomonadales</taxon>
        <taxon>Chlamydomonadaceae</taxon>
        <taxon>Chlamydomonas</taxon>
    </lineage>
</organism>
<reference evidence="12 13" key="1">
    <citation type="journal article" date="2007" name="Science">
        <title>The Chlamydomonas genome reveals the evolution of key animal and plant functions.</title>
        <authorList>
            <person name="Merchant S.S."/>
            <person name="Prochnik S.E."/>
            <person name="Vallon O."/>
            <person name="Harris E.H."/>
            <person name="Karpowicz S.J."/>
            <person name="Witman G.B."/>
            <person name="Terry A."/>
            <person name="Salamov A."/>
            <person name="Fritz-Laylin L.K."/>
            <person name="Marechal-Drouard L."/>
            <person name="Marshall W.F."/>
            <person name="Qu L.H."/>
            <person name="Nelson D.R."/>
            <person name="Sanderfoot A.A."/>
            <person name="Spalding M.H."/>
            <person name="Kapitonov V.V."/>
            <person name="Ren Q."/>
            <person name="Ferris P."/>
            <person name="Lindquist E."/>
            <person name="Shapiro H."/>
            <person name="Lucas S.M."/>
            <person name="Grimwood J."/>
            <person name="Schmutz J."/>
            <person name="Cardol P."/>
            <person name="Cerutti H."/>
            <person name="Chanfreau G."/>
            <person name="Chen C.L."/>
            <person name="Cognat V."/>
            <person name="Croft M.T."/>
            <person name="Dent R."/>
            <person name="Dutcher S."/>
            <person name="Fernandez E."/>
            <person name="Fukuzawa H."/>
            <person name="Gonzalez-Ballester D."/>
            <person name="Gonzalez-Halphen D."/>
            <person name="Hallmann A."/>
            <person name="Hanikenne M."/>
            <person name="Hippler M."/>
            <person name="Inwood W."/>
            <person name="Jabbari K."/>
            <person name="Kalanon M."/>
            <person name="Kuras R."/>
            <person name="Lefebvre P.A."/>
            <person name="Lemaire S.D."/>
            <person name="Lobanov A.V."/>
            <person name="Lohr M."/>
            <person name="Manuell A."/>
            <person name="Meier I."/>
            <person name="Mets L."/>
            <person name="Mittag M."/>
            <person name="Mittelmeier T."/>
            <person name="Moroney J.V."/>
            <person name="Moseley J."/>
            <person name="Napoli C."/>
            <person name="Nedelcu A.M."/>
            <person name="Niyogi K."/>
            <person name="Novoselov S.V."/>
            <person name="Paulsen I.T."/>
            <person name="Pazour G."/>
            <person name="Purton S."/>
            <person name="Ral J.P."/>
            <person name="Riano-Pachon D.M."/>
            <person name="Riekhof W."/>
            <person name="Rymarquis L."/>
            <person name="Schroda M."/>
            <person name="Stern D."/>
            <person name="Umen J."/>
            <person name="Willows R."/>
            <person name="Wilson N."/>
            <person name="Zimmer S.L."/>
            <person name="Allmer J."/>
            <person name="Balk J."/>
            <person name="Bisova K."/>
            <person name="Chen C.J."/>
            <person name="Elias M."/>
            <person name="Gendler K."/>
            <person name="Hauser C."/>
            <person name="Lamb M.R."/>
            <person name="Ledford H."/>
            <person name="Long J.C."/>
            <person name="Minagawa J."/>
            <person name="Page M.D."/>
            <person name="Pan J."/>
            <person name="Pootakham W."/>
            <person name="Roje S."/>
            <person name="Rose A."/>
            <person name="Stahlberg E."/>
            <person name="Terauchi A.M."/>
            <person name="Yang P."/>
            <person name="Ball S."/>
            <person name="Bowler C."/>
            <person name="Dieckmann C.L."/>
            <person name="Gladyshev V.N."/>
            <person name="Green P."/>
            <person name="Jorgensen R."/>
            <person name="Mayfield S."/>
            <person name="Mueller-Roeber B."/>
            <person name="Rajamani S."/>
            <person name="Sayre R.T."/>
            <person name="Brokstein P."/>
            <person name="Dubchak I."/>
            <person name="Goodstein D."/>
            <person name="Hornick L."/>
            <person name="Huang Y.W."/>
            <person name="Jhaveri J."/>
            <person name="Luo Y."/>
            <person name="Martinez D."/>
            <person name="Ngau W.C."/>
            <person name="Otillar B."/>
            <person name="Poliakov A."/>
            <person name="Porter A."/>
            <person name="Szajkowski L."/>
            <person name="Werner G."/>
            <person name="Zhou K."/>
            <person name="Grigoriev I.V."/>
            <person name="Rokhsar D.S."/>
            <person name="Grossman A.R."/>
        </authorList>
    </citation>
    <scope>NUCLEOTIDE SEQUENCE [LARGE SCALE GENOMIC DNA]</scope>
    <source>
        <strain evidence="13">CC-503</strain>
    </source>
</reference>
<evidence type="ECO:0000256" key="5">
    <source>
        <dbReference type="ARBA" id="ARBA00022792"/>
    </source>
</evidence>
<keyword evidence="6 10" id="KW-0408">Iron</keyword>
<feature type="compositionally biased region" description="Polar residues" evidence="11">
    <location>
        <begin position="121"/>
        <end position="131"/>
    </location>
</feature>
<dbReference type="GO" id="GO:0046872">
    <property type="term" value="F:metal ion binding"/>
    <property type="evidence" value="ECO:0007669"/>
    <property type="project" value="UniProtKB-KW"/>
</dbReference>
<dbReference type="PANTHER" id="PTHR12743">
    <property type="entry name" value="CYTOCHROME C1 HEME LYASE"/>
    <property type="match status" value="1"/>
</dbReference>
<dbReference type="OrthoDB" id="4243at2759"/>
<dbReference type="AlphaFoldDB" id="A0A2K3CU79"/>
<keyword evidence="7 10" id="KW-0496">Mitochondrion</keyword>
<keyword evidence="13" id="KW-1185">Reference proteome</keyword>
<comment type="function">
    <text evidence="10">Lyase that catalyzes the covalent linking of the heme group to the cytochrome C apoprotein to produce the mature functional cytochrome.</text>
</comment>
<evidence type="ECO:0000256" key="11">
    <source>
        <dbReference type="SAM" id="MobiDB-lite"/>
    </source>
</evidence>
<protein>
    <recommendedName>
        <fullName evidence="10">Holocytochrome c-type synthase</fullName>
        <ecNumber evidence="10">4.4.1.17</ecNumber>
    </recommendedName>
</protein>
<evidence type="ECO:0000256" key="8">
    <source>
        <dbReference type="ARBA" id="ARBA00023136"/>
    </source>
</evidence>
<evidence type="ECO:0000313" key="12">
    <source>
        <dbReference type="EMBL" id="PNW71830.1"/>
    </source>
</evidence>
<dbReference type="GO" id="GO:0005743">
    <property type="term" value="C:mitochondrial inner membrane"/>
    <property type="evidence" value="ECO:0007669"/>
    <property type="project" value="UniProtKB-SubCell"/>
</dbReference>
<dbReference type="RefSeq" id="XP_042915786.1">
    <property type="nucleotide sequence ID" value="XM_043071669.1"/>
</dbReference>
<proteinExistence type="inferred from homology"/>
<evidence type="ECO:0000256" key="3">
    <source>
        <dbReference type="ARBA" id="ARBA00022617"/>
    </source>
</evidence>
<dbReference type="Gramene" id="PNW71830">
    <property type="protein sequence ID" value="PNW71830"/>
    <property type="gene ID" value="CHLRE_16g690050v5"/>
</dbReference>
<evidence type="ECO:0000256" key="9">
    <source>
        <dbReference type="ARBA" id="ARBA00023239"/>
    </source>
</evidence>